<dbReference type="SUPFAM" id="SSF46894">
    <property type="entry name" value="C-terminal effector domain of the bipartite response regulators"/>
    <property type="match status" value="1"/>
</dbReference>
<evidence type="ECO:0000259" key="3">
    <source>
        <dbReference type="PROSITE" id="PS50043"/>
    </source>
</evidence>
<dbReference type="CDD" id="cd06170">
    <property type="entry name" value="LuxR_C_like"/>
    <property type="match status" value="1"/>
</dbReference>
<dbReference type="SUPFAM" id="SSF52540">
    <property type="entry name" value="P-loop containing nucleoside triphosphate hydrolases"/>
    <property type="match status" value="1"/>
</dbReference>
<dbReference type="GO" id="GO:0003677">
    <property type="term" value="F:DNA binding"/>
    <property type="evidence" value="ECO:0007669"/>
    <property type="project" value="UniProtKB-KW"/>
</dbReference>
<sequence>MPPTHADISLVGRRRETFRLDALISAAGQGEGGALVLRGEPGIGKSALLDHTRRAASGFRVMQASGAEFEMELPFAALHQLCAPVLGHRAGLPAPHRKALEIAFGLDTGTPDPLLVGIATLGLLAETAAEQPLLCVVDDAQWLDHASAKALAFLARRVAAEPVAVVFAVRDPSPEPARSPELDELPALTVEGLPEPDARALLGAELHAPLDEQVRDRILAEARGNPLALLELPRGAGPGGLAGGFALPVTSPPAGRIERSFQDRLERLPAGARLLLTVAAADPVGDPGLLWRAAGSLGIGAEGAEAAAASGLIEFGIRIRFCHPLARSVAYRSAEPEERRLAHQALASATDPAADPDRVAWHHAQAGTGPDEEIAAELDASAARAQSRGGVAATAAFLERAAALSADPARRVDRLLAAAQAKLAVGDFDRTAELLAAATTATAMTGTAMTATATTGTAMTGTARQLAQADLLRGRLSFVRHRGADAIACLLGAARRLTQVDPAWSRACYLDAIEMGILTGGLDAVVREAAAAPAAGPAGSVALLEALVSLVTDGPREAVPALRPLVSDTGHEEWTRRPSLASLLAVEVWDFDAYLGIGHRIVELGRRSGSFFTLPIGLAMAATANVHAGDFGAAVEMISEGAAIAEATGASPLFYPRIHLAALRGRRREAVELFDAVLAAGPLMSISVHWGTAVLNNGLADYPAAFAAARQAVASGDLATAGLALPELIEAALRCGEHEPAASALRALTERTRAGGAWGLGVQAYTRALVTGDEPSFQEAIDRLDGTRAVVYQARAHLLYGEWLRRQGRRREARERLRHAHCLFSDIGMEAFAARAAGELRATGERARNRAHPAGDRLTMQEVHIARLVAGGATSKEVAARLFLSPRTVDAHLRNIFRKLDITSRRQLRDIDL</sequence>
<dbReference type="GO" id="GO:0006355">
    <property type="term" value="P:regulation of DNA-templated transcription"/>
    <property type="evidence" value="ECO:0007669"/>
    <property type="project" value="InterPro"/>
</dbReference>
<dbReference type="InterPro" id="IPR016032">
    <property type="entry name" value="Sig_transdc_resp-reg_C-effctor"/>
</dbReference>
<dbReference type="GO" id="GO:0004016">
    <property type="term" value="F:adenylate cyclase activity"/>
    <property type="evidence" value="ECO:0007669"/>
    <property type="project" value="TreeGrafter"/>
</dbReference>
<dbReference type="AlphaFoldDB" id="A0A7X0EZS5"/>
<name>A0A7X0EZS5_9ACTN</name>
<keyword evidence="5" id="KW-1185">Reference proteome</keyword>
<dbReference type="Pfam" id="PF00196">
    <property type="entry name" value="GerE"/>
    <property type="match status" value="1"/>
</dbReference>
<evidence type="ECO:0000256" key="1">
    <source>
        <dbReference type="ARBA" id="ARBA00022741"/>
    </source>
</evidence>
<dbReference type="InterPro" id="IPR041664">
    <property type="entry name" value="AAA_16"/>
</dbReference>
<keyword evidence="1" id="KW-0547">Nucleotide-binding</keyword>
<dbReference type="PRINTS" id="PR00038">
    <property type="entry name" value="HTHLUXR"/>
</dbReference>
<dbReference type="InterPro" id="IPR036388">
    <property type="entry name" value="WH-like_DNA-bd_sf"/>
</dbReference>
<organism evidence="4 5">
    <name type="scientific">Nonomuraea muscovyensis</name>
    <dbReference type="NCBI Taxonomy" id="1124761"/>
    <lineage>
        <taxon>Bacteria</taxon>
        <taxon>Bacillati</taxon>
        <taxon>Actinomycetota</taxon>
        <taxon>Actinomycetes</taxon>
        <taxon>Streptosporangiales</taxon>
        <taxon>Streptosporangiaceae</taxon>
        <taxon>Nonomuraea</taxon>
    </lineage>
</organism>
<dbReference type="Pfam" id="PF13191">
    <property type="entry name" value="AAA_16"/>
    <property type="match status" value="1"/>
</dbReference>
<dbReference type="PRINTS" id="PR00830">
    <property type="entry name" value="ENDOLAPTASE"/>
</dbReference>
<keyword evidence="4" id="KW-0238">DNA-binding</keyword>
<accession>A0A7X0EZS5</accession>
<reference evidence="4 5" key="1">
    <citation type="submission" date="2020-08" db="EMBL/GenBank/DDBJ databases">
        <title>Sequencing the genomes of 1000 actinobacteria strains.</title>
        <authorList>
            <person name="Klenk H.-P."/>
        </authorList>
    </citation>
    <scope>NUCLEOTIDE SEQUENCE [LARGE SCALE GENOMIC DNA]</scope>
    <source>
        <strain evidence="4 5">DSM 45913</strain>
    </source>
</reference>
<evidence type="ECO:0000313" key="4">
    <source>
        <dbReference type="EMBL" id="MBB6347030.1"/>
    </source>
</evidence>
<dbReference type="SMART" id="SM00421">
    <property type="entry name" value="HTH_LUXR"/>
    <property type="match status" value="1"/>
</dbReference>
<dbReference type="InterPro" id="IPR000792">
    <property type="entry name" value="Tscrpt_reg_LuxR_C"/>
</dbReference>
<feature type="domain" description="HTH luxR-type" evidence="3">
    <location>
        <begin position="851"/>
        <end position="913"/>
    </location>
</feature>
<dbReference type="PROSITE" id="PS00622">
    <property type="entry name" value="HTH_LUXR_1"/>
    <property type="match status" value="1"/>
</dbReference>
<dbReference type="GO" id="GO:0005737">
    <property type="term" value="C:cytoplasm"/>
    <property type="evidence" value="ECO:0007669"/>
    <property type="project" value="TreeGrafter"/>
</dbReference>
<dbReference type="EMBL" id="JACHJB010000002">
    <property type="protein sequence ID" value="MBB6347030.1"/>
    <property type="molecule type" value="Genomic_DNA"/>
</dbReference>
<dbReference type="RefSeq" id="WP_312891665.1">
    <property type="nucleotide sequence ID" value="NZ_JACHJB010000002.1"/>
</dbReference>
<dbReference type="Gene3D" id="1.10.10.10">
    <property type="entry name" value="Winged helix-like DNA-binding domain superfamily/Winged helix DNA-binding domain"/>
    <property type="match status" value="1"/>
</dbReference>
<gene>
    <name evidence="4" type="ORF">FHU36_003575</name>
</gene>
<proteinExistence type="predicted"/>
<dbReference type="PANTHER" id="PTHR16305">
    <property type="entry name" value="TESTICULAR SOLUBLE ADENYLYL CYCLASE"/>
    <property type="match status" value="1"/>
</dbReference>
<dbReference type="InterPro" id="IPR027417">
    <property type="entry name" value="P-loop_NTPase"/>
</dbReference>
<evidence type="ECO:0000313" key="5">
    <source>
        <dbReference type="Proteomes" id="UP000583800"/>
    </source>
</evidence>
<dbReference type="Proteomes" id="UP000583800">
    <property type="component" value="Unassembled WGS sequence"/>
</dbReference>
<dbReference type="Gene3D" id="1.25.40.10">
    <property type="entry name" value="Tetratricopeptide repeat domain"/>
    <property type="match status" value="1"/>
</dbReference>
<dbReference type="PROSITE" id="PS50043">
    <property type="entry name" value="HTH_LUXR_2"/>
    <property type="match status" value="1"/>
</dbReference>
<evidence type="ECO:0000256" key="2">
    <source>
        <dbReference type="ARBA" id="ARBA00022840"/>
    </source>
</evidence>
<comment type="caution">
    <text evidence="4">The sequence shown here is derived from an EMBL/GenBank/DDBJ whole genome shotgun (WGS) entry which is preliminary data.</text>
</comment>
<dbReference type="InterPro" id="IPR011990">
    <property type="entry name" value="TPR-like_helical_dom_sf"/>
</dbReference>
<dbReference type="PANTHER" id="PTHR16305:SF35">
    <property type="entry name" value="TRANSCRIPTIONAL ACTIVATOR DOMAIN"/>
    <property type="match status" value="1"/>
</dbReference>
<protein>
    <submittedName>
        <fullName evidence="4">DNA-binding CsgD family transcriptional regulator</fullName>
    </submittedName>
</protein>
<dbReference type="GO" id="GO:0005524">
    <property type="term" value="F:ATP binding"/>
    <property type="evidence" value="ECO:0007669"/>
    <property type="project" value="UniProtKB-KW"/>
</dbReference>
<keyword evidence="2" id="KW-0067">ATP-binding</keyword>